<evidence type="ECO:0000256" key="8">
    <source>
        <dbReference type="ARBA" id="ARBA00023136"/>
    </source>
</evidence>
<evidence type="ECO:0000256" key="10">
    <source>
        <dbReference type="SAM" id="Phobius"/>
    </source>
</evidence>
<evidence type="ECO:0000313" key="11">
    <source>
        <dbReference type="EMBL" id="AFB78095.1"/>
    </source>
</evidence>
<protein>
    <recommendedName>
        <fullName evidence="3">NADH-ubiquinone oxidoreductase chain 4L</fullName>
    </recommendedName>
    <alternativeName>
        <fullName evidence="9">NADH dehydrogenase subunit 4L</fullName>
    </alternativeName>
</protein>
<evidence type="ECO:0000256" key="4">
    <source>
        <dbReference type="ARBA" id="ARBA00022692"/>
    </source>
</evidence>
<gene>
    <name evidence="11" type="primary">ND4L</name>
</gene>
<proteinExistence type="inferred from homology"/>
<comment type="subcellular location">
    <subcellularLocation>
        <location evidence="1">Membrane</location>
        <topology evidence="1">Multi-pass membrane protein</topology>
    </subcellularLocation>
</comment>
<accession>H6V543</accession>
<dbReference type="CTD" id="4539"/>
<evidence type="ECO:0000256" key="5">
    <source>
        <dbReference type="ARBA" id="ARBA00022967"/>
    </source>
</evidence>
<evidence type="ECO:0000256" key="9">
    <source>
        <dbReference type="ARBA" id="ARBA00031586"/>
    </source>
</evidence>
<feature type="transmembrane region" description="Helical" evidence="10">
    <location>
        <begin position="6"/>
        <end position="25"/>
    </location>
</feature>
<dbReference type="Pfam" id="PF00420">
    <property type="entry name" value="Oxidored_q2"/>
    <property type="match status" value="1"/>
</dbReference>
<keyword evidence="4 10" id="KW-0812">Transmembrane</keyword>
<sequence>MPSMASMSFFSFMVVLSASICIVTVSIQYKHLLMILLALEALLLCLFGLILLSNWSSFESHLCLILLTMGVCEATMGLSILVSLVRSHGNDYVFSLSLHKC</sequence>
<dbReference type="EMBL" id="JN790612">
    <property type="protein sequence ID" value="AFB78095.1"/>
    <property type="molecule type" value="Genomic_DNA"/>
</dbReference>
<evidence type="ECO:0000256" key="3">
    <source>
        <dbReference type="ARBA" id="ARBA00016612"/>
    </source>
</evidence>
<keyword evidence="11" id="KW-0496">Mitochondrion</keyword>
<dbReference type="InterPro" id="IPR039428">
    <property type="entry name" value="NUOK/Mnh_C1-like"/>
</dbReference>
<dbReference type="RefSeq" id="YP_005351145.1">
    <property type="nucleotide sequence ID" value="NC_016953.1"/>
</dbReference>
<dbReference type="AlphaFoldDB" id="H6V543"/>
<evidence type="ECO:0000256" key="2">
    <source>
        <dbReference type="ARBA" id="ARBA00010519"/>
    </source>
</evidence>
<keyword evidence="5" id="KW-1278">Translocase</keyword>
<dbReference type="GeneID" id="11816522"/>
<dbReference type="GO" id="GO:0016020">
    <property type="term" value="C:membrane"/>
    <property type="evidence" value="ECO:0007669"/>
    <property type="project" value="UniProtKB-SubCell"/>
</dbReference>
<comment type="similarity">
    <text evidence="2">Belongs to the complex I subunit 4L family.</text>
</comment>
<feature type="transmembrane region" description="Helical" evidence="10">
    <location>
        <begin position="64"/>
        <end position="85"/>
    </location>
</feature>
<keyword evidence="6 10" id="KW-1133">Transmembrane helix</keyword>
<geneLocation type="mitochondrion" evidence="11"/>
<evidence type="ECO:0000256" key="6">
    <source>
        <dbReference type="ARBA" id="ARBA00022989"/>
    </source>
</evidence>
<organism evidence="11">
    <name type="scientific">Fissurella volcano</name>
    <name type="common">Volcano keyhole limpet</name>
    <dbReference type="NCBI Taxonomy" id="707972"/>
    <lineage>
        <taxon>Eukaryota</taxon>
        <taxon>Metazoa</taxon>
        <taxon>Spiralia</taxon>
        <taxon>Lophotrochozoa</taxon>
        <taxon>Mollusca</taxon>
        <taxon>Gastropoda</taxon>
        <taxon>Vetigastropoda</taxon>
        <taxon>Lepetellida</taxon>
        <taxon>Fissurelloidea</taxon>
        <taxon>Fissurellidae</taxon>
        <taxon>Fissurella</taxon>
    </lineage>
</organism>
<feature type="transmembrane region" description="Helical" evidence="10">
    <location>
        <begin position="32"/>
        <end position="52"/>
    </location>
</feature>
<name>H6V543_FISVO</name>
<keyword evidence="8 10" id="KW-0472">Membrane</keyword>
<evidence type="ECO:0000256" key="1">
    <source>
        <dbReference type="ARBA" id="ARBA00004141"/>
    </source>
</evidence>
<dbReference type="Gene3D" id="1.10.287.3510">
    <property type="match status" value="1"/>
</dbReference>
<evidence type="ECO:0000256" key="7">
    <source>
        <dbReference type="ARBA" id="ARBA00023027"/>
    </source>
</evidence>
<keyword evidence="7" id="KW-0520">NAD</keyword>
<reference evidence="11" key="1">
    <citation type="submission" date="2011-09" db="EMBL/GenBank/DDBJ databases">
        <title>Diodora aspera mitochondrial genome.</title>
        <authorList>
            <person name="Simison W.B."/>
        </authorList>
    </citation>
    <scope>NUCLEOTIDE SEQUENCE</scope>
</reference>